<dbReference type="PANTHER" id="PTHR43811">
    <property type="entry name" value="FKBP-TYPE PEPTIDYL-PROLYL CIS-TRANS ISOMERASE FKPA"/>
    <property type="match status" value="1"/>
</dbReference>
<comment type="similarity">
    <text evidence="2 7">Belongs to the FKBP-type PPIase family.</text>
</comment>
<dbReference type="Gene3D" id="3.10.50.40">
    <property type="match status" value="1"/>
</dbReference>
<comment type="function">
    <text evidence="5">PPIases accelerate the folding of proteins.</text>
</comment>
<dbReference type="Proteomes" id="UP000680158">
    <property type="component" value="Unassembled WGS sequence"/>
</dbReference>
<evidence type="ECO:0000256" key="5">
    <source>
        <dbReference type="ARBA" id="ARBA00056164"/>
    </source>
</evidence>
<evidence type="ECO:0000256" key="1">
    <source>
        <dbReference type="ARBA" id="ARBA00000971"/>
    </source>
</evidence>
<feature type="domain" description="PPIase FKBP-type" evidence="8">
    <location>
        <begin position="66"/>
        <end position="160"/>
    </location>
</feature>
<sequence>MYFQFSRFISKISASSLILSLSLGLSLVLSLSACNRPSEVVDPANSVAAMQSTDLIVGTGVAAESGKQVTVHYTGWLYDAKAPGQRGQQFDSSVTRGTPFSFQLGDGQVIKGWDQGVLGMKVGGHRNLIIPSDLAYGPRGRGPIPPAATLVFDIQLIAVN</sequence>
<keyword evidence="3 6" id="KW-0697">Rotamase</keyword>
<keyword evidence="10" id="KW-1185">Reference proteome</keyword>
<dbReference type="FunFam" id="3.10.50.40:FF:000006">
    <property type="entry name" value="Peptidyl-prolyl cis-trans isomerase"/>
    <property type="match status" value="1"/>
</dbReference>
<evidence type="ECO:0000313" key="10">
    <source>
        <dbReference type="Proteomes" id="UP000680158"/>
    </source>
</evidence>
<dbReference type="SUPFAM" id="SSF54534">
    <property type="entry name" value="FKBP-like"/>
    <property type="match status" value="1"/>
</dbReference>
<accession>A0A941DGY8</accession>
<protein>
    <recommendedName>
        <fullName evidence="7">Peptidyl-prolyl cis-trans isomerase</fullName>
        <ecNumber evidence="7">5.2.1.8</ecNumber>
    </recommendedName>
</protein>
<evidence type="ECO:0000259" key="8">
    <source>
        <dbReference type="PROSITE" id="PS50059"/>
    </source>
</evidence>
<proteinExistence type="inferred from homology"/>
<evidence type="ECO:0000256" key="3">
    <source>
        <dbReference type="ARBA" id="ARBA00023110"/>
    </source>
</evidence>
<evidence type="ECO:0000256" key="6">
    <source>
        <dbReference type="PROSITE-ProRule" id="PRU00277"/>
    </source>
</evidence>
<name>A0A941DGY8_9BURK</name>
<dbReference type="GO" id="GO:0003755">
    <property type="term" value="F:peptidyl-prolyl cis-trans isomerase activity"/>
    <property type="evidence" value="ECO:0007669"/>
    <property type="project" value="UniProtKB-UniRule"/>
</dbReference>
<organism evidence="9 10">
    <name type="scientific">Undibacterium baiyunense</name>
    <dbReference type="NCBI Taxonomy" id="2828731"/>
    <lineage>
        <taxon>Bacteria</taxon>
        <taxon>Pseudomonadati</taxon>
        <taxon>Pseudomonadota</taxon>
        <taxon>Betaproteobacteria</taxon>
        <taxon>Burkholderiales</taxon>
        <taxon>Oxalobacteraceae</taxon>
        <taxon>Undibacterium</taxon>
    </lineage>
</organism>
<dbReference type="EC" id="5.2.1.8" evidence="7"/>
<keyword evidence="4 6" id="KW-0413">Isomerase</keyword>
<gene>
    <name evidence="9" type="ORF">KDM92_15090</name>
</gene>
<dbReference type="PANTHER" id="PTHR43811:SF19">
    <property type="entry name" value="39 KDA FK506-BINDING NUCLEAR PROTEIN"/>
    <property type="match status" value="1"/>
</dbReference>
<comment type="catalytic activity">
    <reaction evidence="1 6 7">
        <text>[protein]-peptidylproline (omega=180) = [protein]-peptidylproline (omega=0)</text>
        <dbReference type="Rhea" id="RHEA:16237"/>
        <dbReference type="Rhea" id="RHEA-COMP:10747"/>
        <dbReference type="Rhea" id="RHEA-COMP:10748"/>
        <dbReference type="ChEBI" id="CHEBI:83833"/>
        <dbReference type="ChEBI" id="CHEBI:83834"/>
        <dbReference type="EC" id="5.2.1.8"/>
    </reaction>
</comment>
<comment type="caution">
    <text evidence="9">The sequence shown here is derived from an EMBL/GenBank/DDBJ whole genome shotgun (WGS) entry which is preliminary data.</text>
</comment>
<evidence type="ECO:0000256" key="7">
    <source>
        <dbReference type="RuleBase" id="RU003915"/>
    </source>
</evidence>
<dbReference type="PROSITE" id="PS51257">
    <property type="entry name" value="PROKAR_LIPOPROTEIN"/>
    <property type="match status" value="1"/>
</dbReference>
<evidence type="ECO:0000313" key="9">
    <source>
        <dbReference type="EMBL" id="MBR7747910.1"/>
    </source>
</evidence>
<reference evidence="9 10" key="1">
    <citation type="submission" date="2021-04" db="EMBL/GenBank/DDBJ databases">
        <title>novel species isolated from subtropical streams in China.</title>
        <authorList>
            <person name="Lu H."/>
        </authorList>
    </citation>
    <scope>NUCLEOTIDE SEQUENCE [LARGE SCALE GENOMIC DNA]</scope>
    <source>
        <strain evidence="9 10">BYS107W</strain>
    </source>
</reference>
<dbReference type="InterPro" id="IPR046357">
    <property type="entry name" value="PPIase_dom_sf"/>
</dbReference>
<dbReference type="Pfam" id="PF00254">
    <property type="entry name" value="FKBP_C"/>
    <property type="match status" value="1"/>
</dbReference>
<dbReference type="RefSeq" id="WP_212685276.1">
    <property type="nucleotide sequence ID" value="NZ_JAGSPM010000010.1"/>
</dbReference>
<dbReference type="EMBL" id="JAGSPM010000010">
    <property type="protein sequence ID" value="MBR7747910.1"/>
    <property type="molecule type" value="Genomic_DNA"/>
</dbReference>
<evidence type="ECO:0000256" key="4">
    <source>
        <dbReference type="ARBA" id="ARBA00023235"/>
    </source>
</evidence>
<dbReference type="PROSITE" id="PS50059">
    <property type="entry name" value="FKBP_PPIASE"/>
    <property type="match status" value="1"/>
</dbReference>
<evidence type="ECO:0000256" key="2">
    <source>
        <dbReference type="ARBA" id="ARBA00006577"/>
    </source>
</evidence>
<dbReference type="AlphaFoldDB" id="A0A941DGY8"/>
<dbReference type="InterPro" id="IPR001179">
    <property type="entry name" value="PPIase_FKBP_dom"/>
</dbReference>